<proteinExistence type="predicted"/>
<reference evidence="1 2" key="2">
    <citation type="journal article" date="2019" name="G3 (Bethesda)">
        <title>Hybrid Assembly of the Genome of the Entomopathogenic Nematode Steinernema carpocapsae Identifies the X-Chromosome.</title>
        <authorList>
            <person name="Serra L."/>
            <person name="Macchietto M."/>
            <person name="Macias-Munoz A."/>
            <person name="McGill C.J."/>
            <person name="Rodriguez I.M."/>
            <person name="Rodriguez B."/>
            <person name="Murad R."/>
            <person name="Mortazavi A."/>
        </authorList>
    </citation>
    <scope>NUCLEOTIDE SEQUENCE [LARGE SCALE GENOMIC DNA]</scope>
    <source>
        <strain evidence="1 2">ALL</strain>
    </source>
</reference>
<comment type="caution">
    <text evidence="1">The sequence shown here is derived from an EMBL/GenBank/DDBJ whole genome shotgun (WGS) entry which is preliminary data.</text>
</comment>
<dbReference type="Proteomes" id="UP000298663">
    <property type="component" value="Unassembled WGS sequence"/>
</dbReference>
<protein>
    <submittedName>
        <fullName evidence="1">Uncharacterized protein</fullName>
    </submittedName>
</protein>
<sequence length="89" mass="9686">MMGCRCTKEPKENPTERKTASPYVALAILQANRAAALMATDLCGQELEANLAMRLIRRAKNDGSTVSIVNGCLYLDYKFVGFLPPGIHG</sequence>
<evidence type="ECO:0000313" key="1">
    <source>
        <dbReference type="EMBL" id="TKR81050.1"/>
    </source>
</evidence>
<evidence type="ECO:0000313" key="2">
    <source>
        <dbReference type="Proteomes" id="UP000298663"/>
    </source>
</evidence>
<keyword evidence="2" id="KW-1185">Reference proteome</keyword>
<dbReference type="EMBL" id="AZBU02000004">
    <property type="protein sequence ID" value="TKR81050.1"/>
    <property type="molecule type" value="Genomic_DNA"/>
</dbReference>
<dbReference type="AlphaFoldDB" id="A0A4U5NEI3"/>
<organism evidence="1 2">
    <name type="scientific">Steinernema carpocapsae</name>
    <name type="common">Entomopathogenic nematode</name>
    <dbReference type="NCBI Taxonomy" id="34508"/>
    <lineage>
        <taxon>Eukaryota</taxon>
        <taxon>Metazoa</taxon>
        <taxon>Ecdysozoa</taxon>
        <taxon>Nematoda</taxon>
        <taxon>Chromadorea</taxon>
        <taxon>Rhabditida</taxon>
        <taxon>Tylenchina</taxon>
        <taxon>Panagrolaimomorpha</taxon>
        <taxon>Strongyloidoidea</taxon>
        <taxon>Steinernematidae</taxon>
        <taxon>Steinernema</taxon>
    </lineage>
</organism>
<reference evidence="1 2" key="1">
    <citation type="journal article" date="2015" name="Genome Biol.">
        <title>Comparative genomics of Steinernema reveals deeply conserved gene regulatory networks.</title>
        <authorList>
            <person name="Dillman A.R."/>
            <person name="Macchietto M."/>
            <person name="Porter C.F."/>
            <person name="Rogers A."/>
            <person name="Williams B."/>
            <person name="Antoshechkin I."/>
            <person name="Lee M.M."/>
            <person name="Goodwin Z."/>
            <person name="Lu X."/>
            <person name="Lewis E.E."/>
            <person name="Goodrich-Blair H."/>
            <person name="Stock S.P."/>
            <person name="Adams B.J."/>
            <person name="Sternberg P.W."/>
            <person name="Mortazavi A."/>
        </authorList>
    </citation>
    <scope>NUCLEOTIDE SEQUENCE [LARGE SCALE GENOMIC DNA]</scope>
    <source>
        <strain evidence="1 2">ALL</strain>
    </source>
</reference>
<dbReference type="OrthoDB" id="5837977at2759"/>
<name>A0A4U5NEI3_STECR</name>
<accession>A0A4U5NEI3</accession>
<gene>
    <name evidence="1" type="ORF">L596_014991</name>
</gene>